<dbReference type="InterPro" id="IPR019734">
    <property type="entry name" value="TPR_rpt"/>
</dbReference>
<proteinExistence type="predicted"/>
<reference evidence="2" key="1">
    <citation type="submission" date="2021-05" db="EMBL/GenBank/DDBJ databases">
        <title>The genome of the haptophyte Pavlova lutheri (Diacronema luteri, Pavlovales) - a model for lipid biosynthesis in eukaryotic algae.</title>
        <authorList>
            <person name="Hulatt C.J."/>
            <person name="Posewitz M.C."/>
        </authorList>
    </citation>
    <scope>NUCLEOTIDE SEQUENCE</scope>
    <source>
        <strain evidence="2">NIVA-4/92</strain>
    </source>
</reference>
<feature type="compositionally biased region" description="Basic and acidic residues" evidence="1">
    <location>
        <begin position="460"/>
        <end position="471"/>
    </location>
</feature>
<feature type="region of interest" description="Disordered" evidence="1">
    <location>
        <begin position="245"/>
        <end position="294"/>
    </location>
</feature>
<sequence length="471" mass="47172">MWSWRAALLQRSARTWPLCVLHVAIAAGHRPPPAAGRPLGHSSAARLHTGARLAPAAGARGAGAPTPAPFALRAHGGPYAERALRDATACARARGARRLCAAGGSAAPPPAPPPPAPPPASAAGSFAAVRAMTIDSLRELEDGEALEKARIALERALAAATADDGDVLASSAAAAKASARDGGGGASSARAASASAAADAAIGPDALARIRLLLGFAQLRLGDAFAAEDQLALLLGTGIAPVLGDNDGGGGGRGGRGDAEGGKGAEGGLGGVDAFEGADDGVDGEAGGDGAGPRLAPPLGAAAARLPAWARLEAQFLLGVVYQRTAREEMALDLLDAVADADATHWRARFHLALTAAQWGMHEDARELLLQVQALNPTHEQTAAILRKLADLKEAAELDAADDAAAAAAVAAERAALDADTALPTEAEINAELEADDLEAGVRAAVDAGGAEQADAEADASARERRKEGRE</sequence>
<feature type="compositionally biased region" description="Low complexity" evidence="1">
    <location>
        <begin position="443"/>
        <end position="453"/>
    </location>
</feature>
<organism evidence="2 3">
    <name type="scientific">Diacronema lutheri</name>
    <name type="common">Unicellular marine alga</name>
    <name type="synonym">Monochrysis lutheri</name>
    <dbReference type="NCBI Taxonomy" id="2081491"/>
    <lineage>
        <taxon>Eukaryota</taxon>
        <taxon>Haptista</taxon>
        <taxon>Haptophyta</taxon>
        <taxon>Pavlovophyceae</taxon>
        <taxon>Pavlovales</taxon>
        <taxon>Pavlovaceae</taxon>
        <taxon>Diacronema</taxon>
    </lineage>
</organism>
<protein>
    <submittedName>
        <fullName evidence="2">Uncharacterized protein</fullName>
    </submittedName>
</protein>
<evidence type="ECO:0000313" key="2">
    <source>
        <dbReference type="EMBL" id="KAG8457204.1"/>
    </source>
</evidence>
<dbReference type="EMBL" id="JAGTXO010000078">
    <property type="protein sequence ID" value="KAG8457204.1"/>
    <property type="molecule type" value="Genomic_DNA"/>
</dbReference>
<dbReference type="SMART" id="SM00028">
    <property type="entry name" value="TPR"/>
    <property type="match status" value="2"/>
</dbReference>
<evidence type="ECO:0000256" key="1">
    <source>
        <dbReference type="SAM" id="MobiDB-lite"/>
    </source>
</evidence>
<feature type="region of interest" description="Disordered" evidence="1">
    <location>
        <begin position="101"/>
        <end position="123"/>
    </location>
</feature>
<evidence type="ECO:0000313" key="3">
    <source>
        <dbReference type="Proteomes" id="UP000751190"/>
    </source>
</evidence>
<feature type="region of interest" description="Disordered" evidence="1">
    <location>
        <begin position="443"/>
        <end position="471"/>
    </location>
</feature>
<dbReference type="Gene3D" id="1.25.40.10">
    <property type="entry name" value="Tetratricopeptide repeat domain"/>
    <property type="match status" value="1"/>
</dbReference>
<feature type="compositionally biased region" description="Pro residues" evidence="1">
    <location>
        <begin position="107"/>
        <end position="120"/>
    </location>
</feature>
<accession>A0A8J5X558</accession>
<keyword evidence="3" id="KW-1185">Reference proteome</keyword>
<dbReference type="AlphaFoldDB" id="A0A8J5X558"/>
<dbReference type="SUPFAM" id="SSF48452">
    <property type="entry name" value="TPR-like"/>
    <property type="match status" value="1"/>
</dbReference>
<dbReference type="InterPro" id="IPR011990">
    <property type="entry name" value="TPR-like_helical_dom_sf"/>
</dbReference>
<name>A0A8J5X558_DIALT</name>
<comment type="caution">
    <text evidence="2">The sequence shown here is derived from an EMBL/GenBank/DDBJ whole genome shotgun (WGS) entry which is preliminary data.</text>
</comment>
<dbReference type="Proteomes" id="UP000751190">
    <property type="component" value="Unassembled WGS sequence"/>
</dbReference>
<gene>
    <name evidence="2" type="ORF">KFE25_000898</name>
</gene>